<proteinExistence type="predicted"/>
<evidence type="ECO:0000256" key="2">
    <source>
        <dbReference type="ARBA" id="ARBA00022679"/>
    </source>
</evidence>
<dbReference type="SUPFAM" id="SSF56112">
    <property type="entry name" value="Protein kinase-like (PK-like)"/>
    <property type="match status" value="1"/>
</dbReference>
<evidence type="ECO:0000256" key="1">
    <source>
        <dbReference type="ARBA" id="ARBA00022527"/>
    </source>
</evidence>
<dbReference type="Gene3D" id="1.10.510.10">
    <property type="entry name" value="Transferase(Phosphotransferase) domain 1"/>
    <property type="match status" value="1"/>
</dbReference>
<evidence type="ECO:0000313" key="7">
    <source>
        <dbReference type="Proteomes" id="UP001140206"/>
    </source>
</evidence>
<name>A0AAV8BR26_9POAL</name>
<evidence type="ECO:0000256" key="4">
    <source>
        <dbReference type="ARBA" id="ARBA00022777"/>
    </source>
</evidence>
<dbReference type="EMBL" id="JAMFTS010000005">
    <property type="protein sequence ID" value="KAJ4745544.1"/>
    <property type="molecule type" value="Genomic_DNA"/>
</dbReference>
<sequence length="121" mass="13740">MNGDGSSDVPLFDFNQIVNATSNFSSNYKLGQGGFGPVYKGVLRDGRQDKLSTASWVVCPWPGEVACLRVHAKQELLDFFIFDETRAALLDWERRFEIIEGIAQGLVYLHKHSRLRIVHRD</sequence>
<organism evidence="6 7">
    <name type="scientific">Rhynchospora pubera</name>
    <dbReference type="NCBI Taxonomy" id="906938"/>
    <lineage>
        <taxon>Eukaryota</taxon>
        <taxon>Viridiplantae</taxon>
        <taxon>Streptophyta</taxon>
        <taxon>Embryophyta</taxon>
        <taxon>Tracheophyta</taxon>
        <taxon>Spermatophyta</taxon>
        <taxon>Magnoliopsida</taxon>
        <taxon>Liliopsida</taxon>
        <taxon>Poales</taxon>
        <taxon>Cyperaceae</taxon>
        <taxon>Cyperoideae</taxon>
        <taxon>Rhynchosporeae</taxon>
        <taxon>Rhynchospora</taxon>
    </lineage>
</organism>
<evidence type="ECO:0000256" key="3">
    <source>
        <dbReference type="ARBA" id="ARBA00022741"/>
    </source>
</evidence>
<dbReference type="InterPro" id="IPR011009">
    <property type="entry name" value="Kinase-like_dom_sf"/>
</dbReference>
<keyword evidence="3" id="KW-0547">Nucleotide-binding</keyword>
<keyword evidence="4" id="KW-0418">Kinase</keyword>
<evidence type="ECO:0000313" key="6">
    <source>
        <dbReference type="EMBL" id="KAJ4745544.1"/>
    </source>
</evidence>
<dbReference type="AlphaFoldDB" id="A0AAV8BR26"/>
<comment type="caution">
    <text evidence="6">The sequence shown here is derived from an EMBL/GenBank/DDBJ whole genome shotgun (WGS) entry which is preliminary data.</text>
</comment>
<protein>
    <submittedName>
        <fullName evidence="6">G-type lectin S-receptor-like Serine/Threonine-kinase</fullName>
    </submittedName>
</protein>
<dbReference type="PANTHER" id="PTHR27002:SF926">
    <property type="entry name" value="OS07G0535800 PROTEIN"/>
    <property type="match status" value="1"/>
</dbReference>
<keyword evidence="1" id="KW-0723">Serine/threonine-protein kinase</keyword>
<evidence type="ECO:0000256" key="5">
    <source>
        <dbReference type="ARBA" id="ARBA00022840"/>
    </source>
</evidence>
<keyword evidence="5" id="KW-0067">ATP-binding</keyword>
<keyword evidence="7" id="KW-1185">Reference proteome</keyword>
<gene>
    <name evidence="6" type="ORF">LUZ62_079949</name>
</gene>
<keyword evidence="2" id="KW-0808">Transferase</keyword>
<dbReference type="GO" id="GO:0004674">
    <property type="term" value="F:protein serine/threonine kinase activity"/>
    <property type="evidence" value="ECO:0007669"/>
    <property type="project" value="UniProtKB-KW"/>
</dbReference>
<dbReference type="Gene3D" id="3.30.200.20">
    <property type="entry name" value="Phosphorylase Kinase, domain 1"/>
    <property type="match status" value="1"/>
</dbReference>
<dbReference type="PANTHER" id="PTHR27002">
    <property type="entry name" value="RECEPTOR-LIKE SERINE/THREONINE-PROTEIN KINASE SD1-8"/>
    <property type="match status" value="1"/>
</dbReference>
<dbReference type="GO" id="GO:0005524">
    <property type="term" value="F:ATP binding"/>
    <property type="evidence" value="ECO:0007669"/>
    <property type="project" value="UniProtKB-KW"/>
</dbReference>
<dbReference type="Proteomes" id="UP001140206">
    <property type="component" value="Chromosome 5"/>
</dbReference>
<accession>A0AAV8BR26</accession>
<reference evidence="6" key="1">
    <citation type="submission" date="2022-08" db="EMBL/GenBank/DDBJ databases">
        <authorList>
            <person name="Marques A."/>
        </authorList>
    </citation>
    <scope>NUCLEOTIDE SEQUENCE</scope>
    <source>
        <strain evidence="6">RhyPub2mFocal</strain>
        <tissue evidence="6">Leaves</tissue>
    </source>
</reference>
<dbReference type="GO" id="GO:0005886">
    <property type="term" value="C:plasma membrane"/>
    <property type="evidence" value="ECO:0007669"/>
    <property type="project" value="TreeGrafter"/>
</dbReference>